<dbReference type="Pfam" id="PF17210">
    <property type="entry name" value="SdrD_B"/>
    <property type="match status" value="11"/>
</dbReference>
<feature type="domain" description="SD-repeat containing protein B" evidence="4">
    <location>
        <begin position="185"/>
        <end position="303"/>
    </location>
</feature>
<feature type="domain" description="SD-repeat containing protein B" evidence="4">
    <location>
        <begin position="1012"/>
        <end position="1121"/>
    </location>
</feature>
<dbReference type="InterPro" id="IPR051417">
    <property type="entry name" value="SDr/BOS_complex"/>
</dbReference>
<feature type="domain" description="DUF7507" evidence="5">
    <location>
        <begin position="1770"/>
        <end position="1864"/>
    </location>
</feature>
<comment type="caution">
    <text evidence="6">The sequence shown here is derived from an EMBL/GenBank/DDBJ whole genome shotgun (WGS) entry which is preliminary data.</text>
</comment>
<dbReference type="InterPro" id="IPR055354">
    <property type="entry name" value="DUF7507"/>
</dbReference>
<feature type="domain" description="SD-repeat containing protein B" evidence="4">
    <location>
        <begin position="1501"/>
        <end position="1610"/>
    </location>
</feature>
<organism evidence="6 7">
    <name type="scientific">Azohydromonas lata</name>
    <dbReference type="NCBI Taxonomy" id="45677"/>
    <lineage>
        <taxon>Bacteria</taxon>
        <taxon>Pseudomonadati</taxon>
        <taxon>Pseudomonadota</taxon>
        <taxon>Betaproteobacteria</taxon>
        <taxon>Burkholderiales</taxon>
        <taxon>Sphaerotilaceae</taxon>
        <taxon>Azohydromonas</taxon>
    </lineage>
</organism>
<feature type="domain" description="DUF7507" evidence="5">
    <location>
        <begin position="1399"/>
        <end position="1482"/>
    </location>
</feature>
<feature type="domain" description="SD-repeat containing protein B" evidence="4">
    <location>
        <begin position="1878"/>
        <end position="1989"/>
    </location>
</feature>
<dbReference type="Pfam" id="PF24346">
    <property type="entry name" value="DUF7507"/>
    <property type="match status" value="2"/>
</dbReference>
<sequence length="2375" mass="240588">MAQNPSVTVNVSYPGSLLEPSFLDAKVTSTSVLNPGAPSGGTPYDAWCLNMNVQIPVPATYTATLYSSYELSVITANVPTLRTSAYLSNLDNINWLLNYYNGSNAGISFGEVQSAIWQLMGYKYPIAAYLAPQDVADIDALVALALNHDGYVPDAGEAIGIVMDTTNAAGTTHYQPLIAETKAARLGDFVFDDLNANGVQDAGEQGIAGARVELVRDMNGDGQFSASEVLASTVTDAGGSYSFRGLTPGLNYQVRFTQPSGFDAVSPRQVDGNAASGTNSDALVSGVVVLKPGEVNSGIDAGFYRYASVGDRAWHDANGNGVQDAGEAGMAGVTVTLLDASGAVVNTTQTDANGNYAFTGLRPGQYDVQFATPNGFSVTRQHVGADASDSDANAAGLVGRFNLTSGAAVTTVDAGFYKLASLGDRLWLDANGNGQQDAGEQGIAGQTVTLIGGGADGAIGNADDTTATMSTGADGRYHFSGLTPGVQYQVVFDKPDGSVFTGRDAAGDLIDSDVSAQGASQVVTLVSGEDNTSIDAGVYVPASIGDRAWEDGNGNGVQDTGEAGLAGVTVTLLDASGAVVHTTQTGADGAYAFTGLRPGVYDVQFATPDGFTVTRQHVDADAADSDADATGFAGRYTLVSGDAVTTVDAGFFRAASLGDRLWLDANGNGQQDAGEQGIAGQTVTLIGGGADGVIGNADDTTATMSTGADGRYHFSGLTPGVQYQAVFAKPDGSVFTARDAAGDLIDSDVSAQGASQVVTLVSGEDNTSIDAGVYVPASIGDRAWEDNNGNGVQDTGEAGLAGVTVTLLDASGAVVNTTQTGADGAYAFTGLRPGVYDVQFATPDGFTVTRQHVGVDAADSDVDTAGFAGRYTLASGDAVTTVDAGLFRAASLGDRLWLDANGNGQQDAGEQGIAGQTVTLIGGGADGVIGNADDTTATMSTGADGRYHFSGLTPGVQYQVVFGKPDGSVFTARDAAGDLIDSDASAQGASQVVTLVSGEDNTSIDAGVYVPASIGDRAWEDGNGNGVQDTGEAGLAGVTVTLLDASGAVVHTTQTGADGSYAFTGLRPGQYDVQFATPDGFTVTRQHVGADATDSDTDATGFAGRYTLASGDAVTTVDAGFYRPASFGDRVWLDLNGNGQQDADETGVAGVRVTLLDATGTAIGSPQLTDANGNYAFTGLAPGVYSVSFDPATLPAGYSVSSRATTSGGPDGITVQAELGSGQVNLSGDLGLTGRVGLDIEKYVHGEVLQQSYGLGGEGLTPGFWKNHTGDGGAPLSGWPETGLVPTDSFESLFGVDVPGSAPTLLQALSTNGGGVSALLRHASAALLNAANPNVDYFYSREQIVTLVQQAFASGDYEAAKNLFAAQNELGADLSTPATATGSTLLVSPDEDADTLATAPVIAAGGQAVFTYEVTNTGTVALSDVRVSDDRIAAVSFVGGDDDHDGQLDVGETWIYTAHETVQAGAVVTNVGTATARDAVSGRTASDSDVAIYTSTGLSQSVGDRVWLDANANGIQDAGEAGFAGVTVQLRSATGTLLQTTTTDADGNYAFNVAAGSYQLAVVAPTGYALSSHDLGGNDATDSDFDPATHATTTVTVGAGQQVLTVDAGLHMAGTPGLDLEKLVHAEYYNQQAGGGEGLTPGFWKNHTGDGGAPLSGWPETGLSPNASFEALFGVDVPGSAPTLVDALATNGGGVNALLRHAAAALLNASDPYIDYLYSREQVVSLVRQAFASGDYETAKNLFATQNELGADLATPAGSVSTLVVTADVDADTAAGALVIPAAGTALYTYVLTNTGNVALSNVSVSDDRLGGITFVGGDTDRDGQLDVGETWTYTAREAVAAGATLSSTGTASGRDAAGKVVSDSDAAHVSSSALVQTLGDKVWLDANANGVQDTGEAGVTGVTVKLMDATGSTVLATTTTTTGGAYAFNGLAPGDYRVQVVRPSGYQAFTRADQGTSDTADSDVDANGLSGVVHLSSGTANAGVDAGLAPNTVTLTYSFDGNTAVDGTDGNTRSYSVGGVSVTASAFSRDAGGTWSKAYLGAYTGGLGVTDASENGSGATHTLDNVGRLNFVVLQFSQNVVVDKAYLGYVYGDSDLTAWIGSSATTLTSLSSSVLGGMASEANDTISTTTRWADLNAGAREGNVLVIAASVTDTKPDDYFKLGQLVVSTKSTTITPLALDLDGDGVETVARADSAGSFDLLGNGHAVASGWIAADDALLAMDVNGNGRIDDIHELFGGTGDGAGFTRLAALDGNGDGFIDARDAHFGELLAWRDLNGDHQSSADELMTLSEAGIASLSVGFSVQAFYDAQGNLHQEHGVATRADGSSLQVTDVHFDTGLGSVAAAPAAVEEGGDLLSLLGTTLHTSAALHALAV</sequence>
<dbReference type="InterPro" id="IPR033764">
    <property type="entry name" value="Sdr_B"/>
</dbReference>
<feature type="domain" description="SD-repeat containing protein B" evidence="4">
    <location>
        <begin position="777"/>
        <end position="886"/>
    </location>
</feature>
<feature type="domain" description="SD-repeat containing protein B" evidence="4">
    <location>
        <begin position="420"/>
        <end position="538"/>
    </location>
</feature>
<evidence type="ECO:0000256" key="3">
    <source>
        <dbReference type="ARBA" id="ARBA00022729"/>
    </source>
</evidence>
<evidence type="ECO:0000256" key="2">
    <source>
        <dbReference type="ARBA" id="ARBA00022525"/>
    </source>
</evidence>
<gene>
    <name evidence="6" type="ORF">SM757_26445</name>
</gene>
<evidence type="ECO:0000259" key="4">
    <source>
        <dbReference type="Pfam" id="PF17210"/>
    </source>
</evidence>
<comment type="subcellular location">
    <subcellularLocation>
        <location evidence="1">Secreted</location>
    </subcellularLocation>
</comment>
<keyword evidence="2" id="KW-0964">Secreted</keyword>
<dbReference type="EMBL" id="JAXOJX010000059">
    <property type="protein sequence ID" value="MDZ5460123.1"/>
    <property type="molecule type" value="Genomic_DNA"/>
</dbReference>
<dbReference type="Gene3D" id="2.60.40.10">
    <property type="entry name" value="Immunoglobulins"/>
    <property type="match status" value="11"/>
</dbReference>
<accession>A0ABU5IMJ7</accession>
<protein>
    <submittedName>
        <fullName evidence="6">SdrD B-like domain-containing protein</fullName>
    </submittedName>
</protein>
<feature type="domain" description="SD-repeat containing protein B" evidence="4">
    <location>
        <begin position="655"/>
        <end position="773"/>
    </location>
</feature>
<dbReference type="Proteomes" id="UP001293718">
    <property type="component" value="Unassembled WGS sequence"/>
</dbReference>
<evidence type="ECO:0000313" key="7">
    <source>
        <dbReference type="Proteomes" id="UP001293718"/>
    </source>
</evidence>
<evidence type="ECO:0000259" key="5">
    <source>
        <dbReference type="Pfam" id="PF24346"/>
    </source>
</evidence>
<dbReference type="RefSeq" id="WP_322467686.1">
    <property type="nucleotide sequence ID" value="NZ_JAXOJX010000059.1"/>
</dbReference>
<keyword evidence="3" id="KW-0732">Signal</keyword>
<proteinExistence type="predicted"/>
<dbReference type="SUPFAM" id="SSF117074">
    <property type="entry name" value="Hypothetical protein PA1324"/>
    <property type="match status" value="11"/>
</dbReference>
<dbReference type="PANTHER" id="PTHR23303:SF15">
    <property type="entry name" value="COLOSSIN-A"/>
    <property type="match status" value="1"/>
</dbReference>
<dbReference type="InterPro" id="IPR013783">
    <property type="entry name" value="Ig-like_fold"/>
</dbReference>
<evidence type="ECO:0000313" key="6">
    <source>
        <dbReference type="EMBL" id="MDZ5460123.1"/>
    </source>
</evidence>
<keyword evidence="7" id="KW-1185">Reference proteome</keyword>
<evidence type="ECO:0000256" key="1">
    <source>
        <dbReference type="ARBA" id="ARBA00004613"/>
    </source>
</evidence>
<dbReference type="PANTHER" id="PTHR23303">
    <property type="entry name" value="CARBOXYPEPTIDASE REGULATORY REGION-CONTAINING"/>
    <property type="match status" value="1"/>
</dbReference>
<feature type="domain" description="SD-repeat containing protein B" evidence="4">
    <location>
        <begin position="307"/>
        <end position="416"/>
    </location>
</feature>
<reference evidence="6 7" key="1">
    <citation type="submission" date="2023-11" db="EMBL/GenBank/DDBJ databases">
        <title>Draft genome of Azohydromonas lata strain H1 (DSM1123), a polyhydroxyalkanoate producer.</title>
        <authorList>
            <person name="Traversa D."/>
            <person name="D'Addabbo P."/>
            <person name="Pazzani C."/>
            <person name="Manzari C."/>
            <person name="Chiara M."/>
            <person name="Scrascia M."/>
        </authorList>
    </citation>
    <scope>NUCLEOTIDE SEQUENCE [LARGE SCALE GENOMIC DNA]</scope>
    <source>
        <strain evidence="6 7">H1</strain>
    </source>
</reference>
<feature type="domain" description="SD-repeat containing protein B" evidence="4">
    <location>
        <begin position="1125"/>
        <end position="1207"/>
    </location>
</feature>
<feature type="domain" description="SD-repeat containing protein B" evidence="4">
    <location>
        <begin position="542"/>
        <end position="651"/>
    </location>
</feature>
<feature type="domain" description="SD-repeat containing protein B" evidence="4">
    <location>
        <begin position="890"/>
        <end position="1008"/>
    </location>
</feature>
<name>A0ABU5IMJ7_9BURK</name>